<accession>A0A5D3WIY6</accession>
<dbReference type="GO" id="GO:0015074">
    <property type="term" value="P:DNA integration"/>
    <property type="evidence" value="ECO:0007669"/>
    <property type="project" value="InterPro"/>
</dbReference>
<name>A0A5D3WIY6_9BACT</name>
<dbReference type="SUPFAM" id="SSF53098">
    <property type="entry name" value="Ribonuclease H-like"/>
    <property type="match status" value="1"/>
</dbReference>
<keyword evidence="3" id="KW-1185">Reference proteome</keyword>
<dbReference type="RefSeq" id="WP_187426826.1">
    <property type="nucleotide sequence ID" value="NZ_VNIB01000020.1"/>
</dbReference>
<evidence type="ECO:0000313" key="3">
    <source>
        <dbReference type="Proteomes" id="UP000324159"/>
    </source>
</evidence>
<comment type="caution">
    <text evidence="2">The sequence shown here is derived from an EMBL/GenBank/DDBJ whole genome shotgun (WGS) entry which is preliminary data.</text>
</comment>
<dbReference type="InterPro" id="IPR036397">
    <property type="entry name" value="RNaseH_sf"/>
</dbReference>
<dbReference type="PANTHER" id="PTHR46889">
    <property type="entry name" value="TRANSPOSASE INSF FOR INSERTION SEQUENCE IS3B-RELATED"/>
    <property type="match status" value="1"/>
</dbReference>
<sequence length="86" mass="10378">MKQFKMKPSRSREGNYWDNAPMESFFGTLKRELVHHRKYHTRQEATAEISEHIKTFYNRQRRHASLGNLPPPAAYWKKYIRQQEAA</sequence>
<evidence type="ECO:0000259" key="1">
    <source>
        <dbReference type="PROSITE" id="PS50994"/>
    </source>
</evidence>
<dbReference type="PROSITE" id="PS50994">
    <property type="entry name" value="INTEGRASE"/>
    <property type="match status" value="1"/>
</dbReference>
<proteinExistence type="predicted"/>
<dbReference type="Pfam" id="PF13683">
    <property type="entry name" value="rve_3"/>
    <property type="match status" value="1"/>
</dbReference>
<evidence type="ECO:0000313" key="2">
    <source>
        <dbReference type="EMBL" id="TYO95262.1"/>
    </source>
</evidence>
<reference evidence="2 3" key="1">
    <citation type="submission" date="2019-07" db="EMBL/GenBank/DDBJ databases">
        <title>Genomic Encyclopedia of Type Strains, Phase IV (KMG-IV): sequencing the most valuable type-strain genomes for metagenomic binning, comparative biology and taxonomic classification.</title>
        <authorList>
            <person name="Goeker M."/>
        </authorList>
    </citation>
    <scope>NUCLEOTIDE SEQUENCE [LARGE SCALE GENOMIC DNA]</scope>
    <source>
        <strain evidence="2 3">SS015</strain>
    </source>
</reference>
<dbReference type="Proteomes" id="UP000324159">
    <property type="component" value="Unassembled WGS sequence"/>
</dbReference>
<dbReference type="GO" id="GO:0003676">
    <property type="term" value="F:nucleic acid binding"/>
    <property type="evidence" value="ECO:0007669"/>
    <property type="project" value="InterPro"/>
</dbReference>
<dbReference type="EMBL" id="VNIB01000020">
    <property type="protein sequence ID" value="TYO95262.1"/>
    <property type="molecule type" value="Genomic_DNA"/>
</dbReference>
<dbReference type="InterPro" id="IPR050900">
    <property type="entry name" value="Transposase_IS3/IS150/IS904"/>
</dbReference>
<protein>
    <submittedName>
        <fullName evidence="2">Integrase-like protein</fullName>
    </submittedName>
</protein>
<dbReference type="PANTHER" id="PTHR46889:SF4">
    <property type="entry name" value="TRANSPOSASE INSO FOR INSERTION SEQUENCE ELEMENT IS911B-RELATED"/>
    <property type="match status" value="1"/>
</dbReference>
<gene>
    <name evidence="2" type="ORF">EDC39_12026</name>
</gene>
<organism evidence="2 3">
    <name type="scientific">Geothermobacter ehrlichii</name>
    <dbReference type="NCBI Taxonomy" id="213224"/>
    <lineage>
        <taxon>Bacteria</taxon>
        <taxon>Pseudomonadati</taxon>
        <taxon>Thermodesulfobacteriota</taxon>
        <taxon>Desulfuromonadia</taxon>
        <taxon>Desulfuromonadales</taxon>
        <taxon>Geothermobacteraceae</taxon>
        <taxon>Geothermobacter</taxon>
    </lineage>
</organism>
<feature type="domain" description="Integrase catalytic" evidence="1">
    <location>
        <begin position="1"/>
        <end position="78"/>
    </location>
</feature>
<dbReference type="Gene3D" id="3.30.420.10">
    <property type="entry name" value="Ribonuclease H-like superfamily/Ribonuclease H"/>
    <property type="match status" value="1"/>
</dbReference>
<dbReference type="InterPro" id="IPR001584">
    <property type="entry name" value="Integrase_cat-core"/>
</dbReference>
<dbReference type="InterPro" id="IPR012337">
    <property type="entry name" value="RNaseH-like_sf"/>
</dbReference>
<dbReference type="AlphaFoldDB" id="A0A5D3WIY6"/>